<dbReference type="GO" id="GO:0003960">
    <property type="term" value="F:quinone reductase (NADPH) activity"/>
    <property type="evidence" value="ECO:0007669"/>
    <property type="project" value="UniProtKB-EC"/>
</dbReference>
<dbReference type="InterPro" id="IPR013149">
    <property type="entry name" value="ADH-like_C"/>
</dbReference>
<keyword evidence="1" id="KW-0521">NADP</keyword>
<dbReference type="RefSeq" id="WP_101831066.1">
    <property type="nucleotide sequence ID" value="NZ_FZMO01000084.1"/>
</dbReference>
<dbReference type="EMBL" id="FZMO01000084">
    <property type="protein sequence ID" value="SNQ47169.1"/>
    <property type="molecule type" value="Genomic_DNA"/>
</dbReference>
<proteinExistence type="predicted"/>
<dbReference type="Proteomes" id="UP000234331">
    <property type="component" value="Unassembled WGS sequence"/>
</dbReference>
<dbReference type="InterPro" id="IPR013154">
    <property type="entry name" value="ADH-like_N"/>
</dbReference>
<dbReference type="AlphaFoldDB" id="A0A2I2KNE3"/>
<evidence type="ECO:0000313" key="4">
    <source>
        <dbReference type="EMBL" id="SNQ47169.1"/>
    </source>
</evidence>
<protein>
    <submittedName>
        <fullName evidence="4">Quinone oxidoreductase 1</fullName>
        <ecNumber evidence="4">1.6.5.5</ecNumber>
    </submittedName>
</protein>
<dbReference type="InterPro" id="IPR002364">
    <property type="entry name" value="Quin_OxRdtase/zeta-crystal_CS"/>
</dbReference>
<evidence type="ECO:0000256" key="1">
    <source>
        <dbReference type="ARBA" id="ARBA00022857"/>
    </source>
</evidence>
<evidence type="ECO:0000259" key="3">
    <source>
        <dbReference type="SMART" id="SM00829"/>
    </source>
</evidence>
<dbReference type="SMART" id="SM00829">
    <property type="entry name" value="PKS_ER"/>
    <property type="match status" value="1"/>
</dbReference>
<dbReference type="InterPro" id="IPR036291">
    <property type="entry name" value="NAD(P)-bd_dom_sf"/>
</dbReference>
<dbReference type="PANTHER" id="PTHR48106">
    <property type="entry name" value="QUINONE OXIDOREDUCTASE PIG3-RELATED"/>
    <property type="match status" value="1"/>
</dbReference>
<gene>
    <name evidence="4" type="primary">qorA</name>
    <name evidence="4" type="ORF">FRACA_1740004</name>
</gene>
<dbReference type="GO" id="GO:0070402">
    <property type="term" value="F:NADPH binding"/>
    <property type="evidence" value="ECO:0007669"/>
    <property type="project" value="TreeGrafter"/>
</dbReference>
<dbReference type="SUPFAM" id="SSF51735">
    <property type="entry name" value="NAD(P)-binding Rossmann-fold domains"/>
    <property type="match status" value="1"/>
</dbReference>
<dbReference type="GO" id="GO:0005829">
    <property type="term" value="C:cytosol"/>
    <property type="evidence" value="ECO:0007669"/>
    <property type="project" value="TreeGrafter"/>
</dbReference>
<dbReference type="GO" id="GO:0035925">
    <property type="term" value="F:mRNA 3'-UTR AU-rich region binding"/>
    <property type="evidence" value="ECO:0007669"/>
    <property type="project" value="TreeGrafter"/>
</dbReference>
<dbReference type="InterPro" id="IPR011032">
    <property type="entry name" value="GroES-like_sf"/>
</dbReference>
<sequence>MRRVRYHAYGEPEVLTIEETDPPEPGPGQVRLRAEVIGANFVDTKLRRGPAAGSLFTRPLPGTITGEVVGTVDAVGPDADPGLLGRRVAALTEDAFADQVLADAAWLAPVPDGLDDGAASMLPMGAPIALRLLRLGRLGPGDTVLVHAAAGGIGHLAVQAAKLLGAGTVIAAASSAAKLDFARSLGADVGVLYTEDDWPQRVRAAAPGGVDLILDSVGGQTLRRGVDLLAPLGRTVVYGLAGGVDADLQVTSLFRLVSVTGFSLLAWRAARPEQARQDITEATELLMDGRLRTTVHARFPLTDAVAAHHLLEARANLGRVLIDP</sequence>
<dbReference type="Pfam" id="PF08240">
    <property type="entry name" value="ADH_N"/>
    <property type="match status" value="1"/>
</dbReference>
<dbReference type="OrthoDB" id="9797931at2"/>
<accession>A0A2I2KNE3</accession>
<feature type="domain" description="Enoyl reductase (ER)" evidence="3">
    <location>
        <begin position="10"/>
        <end position="322"/>
    </location>
</feature>
<dbReference type="PROSITE" id="PS01162">
    <property type="entry name" value="QOR_ZETA_CRYSTAL"/>
    <property type="match status" value="1"/>
</dbReference>
<dbReference type="Gene3D" id="3.90.180.10">
    <property type="entry name" value="Medium-chain alcohol dehydrogenases, catalytic domain"/>
    <property type="match status" value="1"/>
</dbReference>
<dbReference type="Pfam" id="PF00107">
    <property type="entry name" value="ADH_zinc_N"/>
    <property type="match status" value="1"/>
</dbReference>
<dbReference type="SUPFAM" id="SSF50129">
    <property type="entry name" value="GroES-like"/>
    <property type="match status" value="1"/>
</dbReference>
<keyword evidence="2 4" id="KW-0560">Oxidoreductase</keyword>
<organism evidence="4 5">
    <name type="scientific">Frankia canadensis</name>
    <dbReference type="NCBI Taxonomy" id="1836972"/>
    <lineage>
        <taxon>Bacteria</taxon>
        <taxon>Bacillati</taxon>
        <taxon>Actinomycetota</taxon>
        <taxon>Actinomycetes</taxon>
        <taxon>Frankiales</taxon>
        <taxon>Frankiaceae</taxon>
        <taxon>Frankia</taxon>
    </lineage>
</organism>
<reference evidence="4 5" key="1">
    <citation type="submission" date="2017-06" db="EMBL/GenBank/DDBJ databases">
        <authorList>
            <person name="Kim H.J."/>
            <person name="Triplett B.A."/>
        </authorList>
    </citation>
    <scope>NUCLEOTIDE SEQUENCE [LARGE SCALE GENOMIC DNA]</scope>
    <source>
        <strain evidence="4">FRACA_ARgP5</strain>
    </source>
</reference>
<dbReference type="Gene3D" id="3.40.50.720">
    <property type="entry name" value="NAD(P)-binding Rossmann-like Domain"/>
    <property type="match status" value="1"/>
</dbReference>
<dbReference type="PANTHER" id="PTHR48106:SF13">
    <property type="entry name" value="QUINONE OXIDOREDUCTASE-RELATED"/>
    <property type="match status" value="1"/>
</dbReference>
<evidence type="ECO:0000313" key="5">
    <source>
        <dbReference type="Proteomes" id="UP000234331"/>
    </source>
</evidence>
<dbReference type="GO" id="GO:0008270">
    <property type="term" value="F:zinc ion binding"/>
    <property type="evidence" value="ECO:0007669"/>
    <property type="project" value="InterPro"/>
</dbReference>
<dbReference type="InterPro" id="IPR020843">
    <property type="entry name" value="ER"/>
</dbReference>
<name>A0A2I2KNE3_9ACTN</name>
<keyword evidence="5" id="KW-1185">Reference proteome</keyword>
<dbReference type="EC" id="1.6.5.5" evidence="4"/>
<evidence type="ECO:0000256" key="2">
    <source>
        <dbReference type="ARBA" id="ARBA00023002"/>
    </source>
</evidence>